<protein>
    <submittedName>
        <fullName evidence="3">Glycosyltransferase family 2 protein</fullName>
        <ecNumber evidence="3">2.4.-.-</ecNumber>
    </submittedName>
</protein>
<reference evidence="4" key="1">
    <citation type="journal article" date="2019" name="Int. J. Syst. Evol. Microbiol.">
        <title>The Global Catalogue of Microorganisms (GCM) 10K type strain sequencing project: providing services to taxonomists for standard genome sequencing and annotation.</title>
        <authorList>
            <consortium name="The Broad Institute Genomics Platform"/>
            <consortium name="The Broad Institute Genome Sequencing Center for Infectious Disease"/>
            <person name="Wu L."/>
            <person name="Ma J."/>
        </authorList>
    </citation>
    <scope>NUCLEOTIDE SEQUENCE [LARGE SCALE GENOMIC DNA]</scope>
    <source>
        <strain evidence="4">CCUG 60529</strain>
    </source>
</reference>
<proteinExistence type="inferred from homology"/>
<dbReference type="InterPro" id="IPR029044">
    <property type="entry name" value="Nucleotide-diphossugar_trans"/>
</dbReference>
<dbReference type="RefSeq" id="WP_379944217.1">
    <property type="nucleotide sequence ID" value="NZ_JBHTIB010000040.1"/>
</dbReference>
<dbReference type="PANTHER" id="PTHR43630">
    <property type="entry name" value="POLY-BETA-1,6-N-ACETYL-D-GLUCOSAMINE SYNTHASE"/>
    <property type="match status" value="1"/>
</dbReference>
<keyword evidence="4" id="KW-1185">Reference proteome</keyword>
<dbReference type="EMBL" id="JBHTIB010000040">
    <property type="protein sequence ID" value="MFD0837509.1"/>
    <property type="molecule type" value="Genomic_DNA"/>
</dbReference>
<keyword evidence="3" id="KW-0328">Glycosyltransferase</keyword>
<accession>A0ABW3BYC7</accession>
<dbReference type="Pfam" id="PF00535">
    <property type="entry name" value="Glycos_transf_2"/>
    <property type="match status" value="1"/>
</dbReference>
<evidence type="ECO:0000259" key="2">
    <source>
        <dbReference type="Pfam" id="PF00535"/>
    </source>
</evidence>
<dbReference type="InterPro" id="IPR001173">
    <property type="entry name" value="Glyco_trans_2-like"/>
</dbReference>
<gene>
    <name evidence="3" type="ORF">ACFQ0I_17160</name>
</gene>
<feature type="domain" description="Glycosyltransferase 2-like" evidence="2">
    <location>
        <begin position="5"/>
        <end position="126"/>
    </location>
</feature>
<dbReference type="EC" id="2.4.-.-" evidence="3"/>
<dbReference type="PANTHER" id="PTHR43630:SF2">
    <property type="entry name" value="GLYCOSYLTRANSFERASE"/>
    <property type="match status" value="1"/>
</dbReference>
<name>A0ABW3BYC7_9FLAO</name>
<evidence type="ECO:0000256" key="1">
    <source>
        <dbReference type="ARBA" id="ARBA00038494"/>
    </source>
</evidence>
<evidence type="ECO:0000313" key="4">
    <source>
        <dbReference type="Proteomes" id="UP001597011"/>
    </source>
</evidence>
<organism evidence="3 4">
    <name type="scientific">Mariniflexile aquimaris</name>
    <dbReference type="NCBI Taxonomy" id="881009"/>
    <lineage>
        <taxon>Bacteria</taxon>
        <taxon>Pseudomonadati</taxon>
        <taxon>Bacteroidota</taxon>
        <taxon>Flavobacteriia</taxon>
        <taxon>Flavobacteriales</taxon>
        <taxon>Flavobacteriaceae</taxon>
        <taxon>Mariniflexile</taxon>
    </lineage>
</organism>
<comment type="caution">
    <text evidence="3">The sequence shown here is derived from an EMBL/GenBank/DDBJ whole genome shotgun (WGS) entry which is preliminary data.</text>
</comment>
<dbReference type="Proteomes" id="UP001597011">
    <property type="component" value="Unassembled WGS sequence"/>
</dbReference>
<dbReference type="SUPFAM" id="SSF53448">
    <property type="entry name" value="Nucleotide-diphospho-sugar transferases"/>
    <property type="match status" value="1"/>
</dbReference>
<evidence type="ECO:0000313" key="3">
    <source>
        <dbReference type="EMBL" id="MFD0837509.1"/>
    </source>
</evidence>
<sequence length="252" mass="29361">MIKLSAVIITYNEEEHLEKCLSSLAGIADEIIVVDSFSTDRTPEICKAFNVTFIQHAFEGYIEQKNYAVSLASNNYILSLDGDEALSEPLKTSILKVKESWQFDGYCCNRLNNYCGQWIKHSDWYPDKKLRLFKKDSGEWKGINPHDSYKLKKGLKPGKLKGDLLHWIYRDYSDHNQKVERFSTIAAGAYYKLGKKSSIWKIIYRPAWAFFKAYFLRLGFLDGLNGFVICVQTYNATFFKYVKLYRLWKLKS</sequence>
<dbReference type="CDD" id="cd02511">
    <property type="entry name" value="Beta4Glucosyltransferase"/>
    <property type="match status" value="1"/>
</dbReference>
<keyword evidence="3" id="KW-0808">Transferase</keyword>
<dbReference type="Gene3D" id="3.90.550.10">
    <property type="entry name" value="Spore Coat Polysaccharide Biosynthesis Protein SpsA, Chain A"/>
    <property type="match status" value="1"/>
</dbReference>
<dbReference type="GO" id="GO:0016757">
    <property type="term" value="F:glycosyltransferase activity"/>
    <property type="evidence" value="ECO:0007669"/>
    <property type="project" value="UniProtKB-KW"/>
</dbReference>
<comment type="similarity">
    <text evidence="1">Belongs to the glycosyltransferase 2 family. WaaE/KdtX subfamily.</text>
</comment>